<dbReference type="SMART" id="SM01100">
    <property type="entry name" value="CRAL_TRIO_N"/>
    <property type="match status" value="1"/>
</dbReference>
<evidence type="ECO:0000313" key="3">
    <source>
        <dbReference type="EnsemblMetazoa" id="CPIJ013459-PA"/>
    </source>
</evidence>
<dbReference type="PANTHER" id="PTHR10174">
    <property type="entry name" value="ALPHA-TOCOPHEROL TRANSFER PROTEIN-RELATED"/>
    <property type="match status" value="1"/>
</dbReference>
<reference evidence="2" key="1">
    <citation type="submission" date="2007-03" db="EMBL/GenBank/DDBJ databases">
        <title>Annotation of Culex pipiens quinquefasciatus.</title>
        <authorList>
            <consortium name="The Broad Institute Genome Sequencing Platform"/>
            <person name="Atkinson P.W."/>
            <person name="Hemingway J."/>
            <person name="Christensen B.M."/>
            <person name="Higgs S."/>
            <person name="Kodira C."/>
            <person name="Hannick L."/>
            <person name="Megy K."/>
            <person name="O'Leary S."/>
            <person name="Pearson M."/>
            <person name="Haas B.J."/>
            <person name="Mauceli E."/>
            <person name="Wortman J.R."/>
            <person name="Lee N.H."/>
            <person name="Guigo R."/>
            <person name="Stanke M."/>
            <person name="Alvarado L."/>
            <person name="Amedeo P."/>
            <person name="Antoine C.H."/>
            <person name="Arensburger P."/>
            <person name="Bidwell S.L."/>
            <person name="Crawford M."/>
            <person name="Camaro F."/>
            <person name="Devon K."/>
            <person name="Engels R."/>
            <person name="Hammond M."/>
            <person name="Howarth C."/>
            <person name="Koehrsen M."/>
            <person name="Lawson D."/>
            <person name="Montgomery P."/>
            <person name="Nene V."/>
            <person name="Nusbaum C."/>
            <person name="Puiu D."/>
            <person name="Romero-Severson J."/>
            <person name="Severson D.W."/>
            <person name="Shumway M."/>
            <person name="Sisk P."/>
            <person name="Stolte C."/>
            <person name="Zeng Q."/>
            <person name="Eisenstadt E."/>
            <person name="Fraser-Liggett C."/>
            <person name="Strausberg R."/>
            <person name="Galagan J."/>
            <person name="Birren B."/>
            <person name="Collins F.H."/>
        </authorList>
    </citation>
    <scope>NUCLEOTIDE SEQUENCE [LARGE SCALE GENOMIC DNA]</scope>
    <source>
        <strain evidence="2">JHB</strain>
    </source>
</reference>
<dbReference type="OrthoDB" id="1434354at2759"/>
<proteinExistence type="predicted"/>
<dbReference type="InterPro" id="IPR001251">
    <property type="entry name" value="CRAL-TRIO_dom"/>
</dbReference>
<evidence type="ECO:0000313" key="4">
    <source>
        <dbReference type="Proteomes" id="UP000002320"/>
    </source>
</evidence>
<dbReference type="Gene3D" id="3.40.525.10">
    <property type="entry name" value="CRAL-TRIO lipid binding domain"/>
    <property type="match status" value="1"/>
</dbReference>
<dbReference type="GO" id="GO:1902936">
    <property type="term" value="F:phosphatidylinositol bisphosphate binding"/>
    <property type="evidence" value="ECO:0007669"/>
    <property type="project" value="TreeGrafter"/>
</dbReference>
<dbReference type="InterPro" id="IPR036273">
    <property type="entry name" value="CRAL/TRIO_N_dom_sf"/>
</dbReference>
<dbReference type="EnsemblMetazoa" id="CPIJ013459-RA">
    <property type="protein sequence ID" value="CPIJ013459-PA"/>
    <property type="gene ID" value="CPIJ013459"/>
</dbReference>
<dbReference type="Pfam" id="PF00650">
    <property type="entry name" value="CRAL_TRIO"/>
    <property type="match status" value="1"/>
</dbReference>
<accession>B0X417</accession>
<dbReference type="OMA" id="HKNWDEL"/>
<protein>
    <recommendedName>
        <fullName evidence="1">CRAL-TRIO domain-containing protein</fullName>
    </recommendedName>
</protein>
<feature type="domain" description="CRAL-TRIO" evidence="1">
    <location>
        <begin position="103"/>
        <end position="272"/>
    </location>
</feature>
<dbReference type="VEuPathDB" id="VectorBase:CPIJ013459"/>
<reference evidence="3" key="2">
    <citation type="submission" date="2021-02" db="UniProtKB">
        <authorList>
            <consortium name="EnsemblMetazoa"/>
        </authorList>
    </citation>
    <scope>IDENTIFICATION</scope>
    <source>
        <strain evidence="3">JHB</strain>
    </source>
</reference>
<evidence type="ECO:0000259" key="1">
    <source>
        <dbReference type="PROSITE" id="PS50191"/>
    </source>
</evidence>
<dbReference type="InterPro" id="IPR036865">
    <property type="entry name" value="CRAL-TRIO_dom_sf"/>
</dbReference>
<dbReference type="PROSITE" id="PS50191">
    <property type="entry name" value="CRAL_TRIO"/>
    <property type="match status" value="1"/>
</dbReference>
<dbReference type="PRINTS" id="PR00180">
    <property type="entry name" value="CRETINALDHBP"/>
</dbReference>
<dbReference type="KEGG" id="cqu:CpipJ_CPIJ013459"/>
<keyword evidence="4" id="KW-1185">Reference proteome</keyword>
<dbReference type="CDD" id="cd00170">
    <property type="entry name" value="SEC14"/>
    <property type="match status" value="1"/>
</dbReference>
<dbReference type="EMBL" id="DS232327">
    <property type="protein sequence ID" value="EDS40094.1"/>
    <property type="molecule type" value="Genomic_DNA"/>
</dbReference>
<gene>
    <name evidence="3" type="primary">6047313</name>
    <name evidence="2" type="ORF">CpipJ_CPIJ013459</name>
</gene>
<dbReference type="PANTHER" id="PTHR10174:SF166">
    <property type="entry name" value="LD40136P"/>
    <property type="match status" value="1"/>
</dbReference>
<dbReference type="Gene3D" id="1.10.8.20">
    <property type="entry name" value="N-terminal domain of phosphatidylinositol transfer protein sec14p"/>
    <property type="match status" value="1"/>
</dbReference>
<dbReference type="eggNOG" id="KOG1471">
    <property type="taxonomic scope" value="Eukaryota"/>
</dbReference>
<dbReference type="InParanoid" id="B0X417"/>
<dbReference type="Proteomes" id="UP000002320">
    <property type="component" value="Unassembled WGS sequence"/>
</dbReference>
<dbReference type="STRING" id="7176.B0X417"/>
<dbReference type="InterPro" id="IPR011074">
    <property type="entry name" value="CRAL/TRIO_N_dom"/>
</dbReference>
<organism>
    <name type="scientific">Culex quinquefasciatus</name>
    <name type="common">Southern house mosquito</name>
    <name type="synonym">Culex pungens</name>
    <dbReference type="NCBI Taxonomy" id="7176"/>
    <lineage>
        <taxon>Eukaryota</taxon>
        <taxon>Metazoa</taxon>
        <taxon>Ecdysozoa</taxon>
        <taxon>Arthropoda</taxon>
        <taxon>Hexapoda</taxon>
        <taxon>Insecta</taxon>
        <taxon>Pterygota</taxon>
        <taxon>Neoptera</taxon>
        <taxon>Endopterygota</taxon>
        <taxon>Diptera</taxon>
        <taxon>Nematocera</taxon>
        <taxon>Culicoidea</taxon>
        <taxon>Culicidae</taxon>
        <taxon>Culicinae</taxon>
        <taxon>Culicini</taxon>
        <taxon>Culex</taxon>
        <taxon>Culex</taxon>
    </lineage>
</organism>
<dbReference type="AlphaFoldDB" id="B0X417"/>
<name>B0X417_CULQU</name>
<evidence type="ECO:0000313" key="2">
    <source>
        <dbReference type="EMBL" id="EDS40094.1"/>
    </source>
</evidence>
<dbReference type="VEuPathDB" id="VectorBase:CQUJHB007409"/>
<dbReference type="HOGENOM" id="CLU_046597_2_0_1"/>
<dbReference type="SUPFAM" id="SSF46938">
    <property type="entry name" value="CRAL/TRIO N-terminal domain"/>
    <property type="match status" value="1"/>
</dbReference>
<sequence>MPKELPTSWLDKAPAKYDDDLAEMDDFFRGLAEKYIRETPDLRQQSLAQLRDWIAKHPHIRRVRTDAPFLLRFLRTKKYNFINASKQLERYLAVRMLHRKYFERLDVEDPEFGALIGSEFLVPMPERDAKGRTVIFSTAKDVDAERFTVHQLSRAHFLLMEVLNDSNEFQCGGFVSVFDFSGLTMAHVNLVGVNDIRLQVNVSANATPVRAQEMHFINAPSLLTTAINLVMKLTSEKLRNRIFFHQSWDELYARVDKSLLPKEYGGSIPMEKLVADFKDRCRDLRPQLLAHDEMELEVTKDSEYWQESSDLELESGAIGSFRKLQVD</sequence>
<dbReference type="SMART" id="SM00516">
    <property type="entry name" value="SEC14"/>
    <property type="match status" value="1"/>
</dbReference>
<dbReference type="GO" id="GO:0016020">
    <property type="term" value="C:membrane"/>
    <property type="evidence" value="ECO:0007669"/>
    <property type="project" value="TreeGrafter"/>
</dbReference>
<dbReference type="SUPFAM" id="SSF52087">
    <property type="entry name" value="CRAL/TRIO domain"/>
    <property type="match status" value="1"/>
</dbReference>